<name>A0A1G5RWZ3_9FIRM</name>
<dbReference type="GO" id="GO:0140098">
    <property type="term" value="F:catalytic activity, acting on RNA"/>
    <property type="evidence" value="ECO:0007669"/>
    <property type="project" value="UniProtKB-ARBA"/>
</dbReference>
<accession>A0A1G5RWZ3</accession>
<evidence type="ECO:0000256" key="1">
    <source>
        <dbReference type="ARBA" id="ARBA00000073"/>
    </source>
</evidence>
<evidence type="ECO:0000259" key="4">
    <source>
        <dbReference type="Pfam" id="PF00849"/>
    </source>
</evidence>
<dbReference type="GO" id="GO:0000455">
    <property type="term" value="P:enzyme-directed rRNA pseudouridine synthesis"/>
    <property type="evidence" value="ECO:0007669"/>
    <property type="project" value="TreeGrafter"/>
</dbReference>
<gene>
    <name evidence="5" type="ORF">SAMN03080599_01265</name>
</gene>
<dbReference type="AlphaFoldDB" id="A0A1G5RWZ3"/>
<dbReference type="GO" id="GO:0003723">
    <property type="term" value="F:RNA binding"/>
    <property type="evidence" value="ECO:0007669"/>
    <property type="project" value="InterPro"/>
</dbReference>
<comment type="catalytic activity">
    <reaction evidence="1">
        <text>a uridine in RNA = a pseudouridine in RNA</text>
        <dbReference type="Rhea" id="RHEA:48348"/>
        <dbReference type="Rhea" id="RHEA-COMP:12068"/>
        <dbReference type="Rhea" id="RHEA-COMP:12069"/>
        <dbReference type="ChEBI" id="CHEBI:65314"/>
        <dbReference type="ChEBI" id="CHEBI:65315"/>
    </reaction>
</comment>
<proteinExistence type="predicted"/>
<evidence type="ECO:0000256" key="2">
    <source>
        <dbReference type="ARBA" id="ARBA00031870"/>
    </source>
</evidence>
<evidence type="ECO:0000313" key="6">
    <source>
        <dbReference type="Proteomes" id="UP000199208"/>
    </source>
</evidence>
<dbReference type="GO" id="GO:0009982">
    <property type="term" value="F:pseudouridine synthase activity"/>
    <property type="evidence" value="ECO:0007669"/>
    <property type="project" value="InterPro"/>
</dbReference>
<dbReference type="SUPFAM" id="SSF55120">
    <property type="entry name" value="Pseudouridine synthase"/>
    <property type="match status" value="1"/>
</dbReference>
<dbReference type="Proteomes" id="UP000199208">
    <property type="component" value="Unassembled WGS sequence"/>
</dbReference>
<dbReference type="STRING" id="1120920.SAMN03080599_01265"/>
<organism evidence="5 6">
    <name type="scientific">Acidaminobacter hydrogenoformans DSM 2784</name>
    <dbReference type="NCBI Taxonomy" id="1120920"/>
    <lineage>
        <taxon>Bacteria</taxon>
        <taxon>Bacillati</taxon>
        <taxon>Bacillota</taxon>
        <taxon>Clostridia</taxon>
        <taxon>Peptostreptococcales</taxon>
        <taxon>Acidaminobacteraceae</taxon>
        <taxon>Acidaminobacter</taxon>
    </lineage>
</organism>
<feature type="domain" description="Pseudouridine synthase RsuA/RluA-like" evidence="4">
    <location>
        <begin position="11"/>
        <end position="170"/>
    </location>
</feature>
<dbReference type="InterPro" id="IPR006145">
    <property type="entry name" value="PsdUridine_synth_RsuA/RluA"/>
</dbReference>
<sequence>MSLHILFEDKHVIVVVKPPGMPCQPDPSKAPSLLEAVQAHMKSTGEAGKTAKLVHRLDRPVGGVMVYAKTREAAGHLSAQFADGRVKKRYLAIVQGHPAQDGDHLVHHLKITAGNVVEIADGNSGQKAELKYRVLGTTETALPENTVPLALLDILLLTGRRHQIRVQLSASGFPILGDAKYNPDFVKDGTPIGLWSYELRFYHPAKRTALTFKALPEKEIKSGSAGAFSVPWSYFTAQIESLEEKRNN</sequence>
<keyword evidence="6" id="KW-1185">Reference proteome</keyword>
<protein>
    <recommendedName>
        <fullName evidence="2">RNA pseudouridylate synthase</fullName>
    </recommendedName>
    <alternativeName>
        <fullName evidence="3">RNA-uridine isomerase</fullName>
    </alternativeName>
</protein>
<evidence type="ECO:0000256" key="3">
    <source>
        <dbReference type="ARBA" id="ARBA00033164"/>
    </source>
</evidence>
<dbReference type="Pfam" id="PF00849">
    <property type="entry name" value="PseudoU_synth_2"/>
    <property type="match status" value="1"/>
</dbReference>
<dbReference type="PANTHER" id="PTHR21600:SF52">
    <property type="entry name" value="PSEUDOURIDINE SYNTHASE RSUA_RLUA-LIKE DOMAIN-CONTAINING PROTEIN"/>
    <property type="match status" value="1"/>
</dbReference>
<dbReference type="EMBL" id="FMWL01000004">
    <property type="protein sequence ID" value="SCZ78437.1"/>
    <property type="molecule type" value="Genomic_DNA"/>
</dbReference>
<dbReference type="Gene3D" id="3.30.2350.10">
    <property type="entry name" value="Pseudouridine synthase"/>
    <property type="match status" value="1"/>
</dbReference>
<dbReference type="RefSeq" id="WP_092590050.1">
    <property type="nucleotide sequence ID" value="NZ_FMWL01000004.1"/>
</dbReference>
<reference evidence="5 6" key="1">
    <citation type="submission" date="2016-10" db="EMBL/GenBank/DDBJ databases">
        <authorList>
            <person name="de Groot N.N."/>
        </authorList>
    </citation>
    <scope>NUCLEOTIDE SEQUENCE [LARGE SCALE GENOMIC DNA]</scope>
    <source>
        <strain evidence="5 6">DSM 2784</strain>
    </source>
</reference>
<dbReference type="PANTHER" id="PTHR21600">
    <property type="entry name" value="MITOCHONDRIAL RNA PSEUDOURIDINE SYNTHASE"/>
    <property type="match status" value="1"/>
</dbReference>
<dbReference type="CDD" id="cd02869">
    <property type="entry name" value="PseudoU_synth_RluA_like"/>
    <property type="match status" value="1"/>
</dbReference>
<dbReference type="OrthoDB" id="9773999at2"/>
<dbReference type="InterPro" id="IPR050188">
    <property type="entry name" value="RluA_PseudoU_synthase"/>
</dbReference>
<dbReference type="InterPro" id="IPR020103">
    <property type="entry name" value="PsdUridine_synth_cat_dom_sf"/>
</dbReference>
<evidence type="ECO:0000313" key="5">
    <source>
        <dbReference type="EMBL" id="SCZ78437.1"/>
    </source>
</evidence>